<evidence type="ECO:0000313" key="2">
    <source>
        <dbReference type="Proteomes" id="UP000789759"/>
    </source>
</evidence>
<evidence type="ECO:0000313" key="1">
    <source>
        <dbReference type="EMBL" id="CAG8649222.1"/>
    </source>
</evidence>
<protein>
    <submittedName>
        <fullName evidence="1">13980_t:CDS:1</fullName>
    </submittedName>
</protein>
<dbReference type="OrthoDB" id="2490110at2759"/>
<accession>A0A9N9DSE7</accession>
<comment type="caution">
    <text evidence="1">The sequence shown here is derived from an EMBL/GenBank/DDBJ whole genome shotgun (WGS) entry which is preliminary data.</text>
</comment>
<gene>
    <name evidence="1" type="ORF">CPELLU_LOCUS9243</name>
</gene>
<keyword evidence="2" id="KW-1185">Reference proteome</keyword>
<proteinExistence type="predicted"/>
<dbReference type="Proteomes" id="UP000789759">
    <property type="component" value="Unassembled WGS sequence"/>
</dbReference>
<reference evidence="1" key="1">
    <citation type="submission" date="2021-06" db="EMBL/GenBank/DDBJ databases">
        <authorList>
            <person name="Kallberg Y."/>
            <person name="Tangrot J."/>
            <person name="Rosling A."/>
        </authorList>
    </citation>
    <scope>NUCLEOTIDE SEQUENCE</scope>
    <source>
        <strain evidence="1">FL966</strain>
    </source>
</reference>
<name>A0A9N9DSE7_9GLOM</name>
<sequence length="167" mass="20607">MPYEQESIKSIDSIKEVEAFYIIAADYLLEEVDEELILINWPSEFKDDVEPQQNENEAWNHLLNDWWNKENLNKYFEQERHRKELIQQLNDEFYKETTWAYWNEYFSKPEVSSNKYNEMNIAEEYKIDQPQWNINIEEEMFYGFTIDPENSEWLLLLDNNAEMDWEY</sequence>
<dbReference type="EMBL" id="CAJVQA010006965">
    <property type="protein sequence ID" value="CAG8649222.1"/>
    <property type="molecule type" value="Genomic_DNA"/>
</dbReference>
<organism evidence="1 2">
    <name type="scientific">Cetraspora pellucida</name>
    <dbReference type="NCBI Taxonomy" id="1433469"/>
    <lineage>
        <taxon>Eukaryota</taxon>
        <taxon>Fungi</taxon>
        <taxon>Fungi incertae sedis</taxon>
        <taxon>Mucoromycota</taxon>
        <taxon>Glomeromycotina</taxon>
        <taxon>Glomeromycetes</taxon>
        <taxon>Diversisporales</taxon>
        <taxon>Gigasporaceae</taxon>
        <taxon>Cetraspora</taxon>
    </lineage>
</organism>
<dbReference type="AlphaFoldDB" id="A0A9N9DSE7"/>